<evidence type="ECO:0000256" key="4">
    <source>
        <dbReference type="ARBA" id="ARBA00023136"/>
    </source>
</evidence>
<comment type="subcellular location">
    <subcellularLocation>
        <location evidence="1">Membrane</location>
        <topology evidence="1">Multi-pass membrane protein</topology>
    </subcellularLocation>
</comment>
<gene>
    <name evidence="7" type="ORF">E7747_03545</name>
</gene>
<protein>
    <submittedName>
        <fullName evidence="7">CvpA family protein</fullName>
    </submittedName>
</protein>
<evidence type="ECO:0000256" key="5">
    <source>
        <dbReference type="SAM" id="MobiDB-lite"/>
    </source>
</evidence>
<dbReference type="GO" id="GO:0009403">
    <property type="term" value="P:toxin biosynthetic process"/>
    <property type="evidence" value="ECO:0007669"/>
    <property type="project" value="InterPro"/>
</dbReference>
<reference evidence="8" key="1">
    <citation type="submission" date="2019-02" db="EMBL/GenBank/DDBJ databases">
        <title>Isolation and identification of novel species under the genus Muribaculum.</title>
        <authorList>
            <person name="Miyake S."/>
            <person name="Ding Y."/>
            <person name="Low A."/>
            <person name="Soh M."/>
            <person name="Seedorf H."/>
        </authorList>
    </citation>
    <scope>NUCLEOTIDE SEQUENCE [LARGE SCALE GENOMIC DNA]</scope>
    <source>
        <strain evidence="8">H5</strain>
    </source>
</reference>
<dbReference type="PANTHER" id="PTHR37306:SF1">
    <property type="entry name" value="COLICIN V PRODUCTION PROTEIN"/>
    <property type="match status" value="1"/>
</dbReference>
<proteinExistence type="predicted"/>
<dbReference type="PANTHER" id="PTHR37306">
    <property type="entry name" value="COLICIN V PRODUCTION PROTEIN"/>
    <property type="match status" value="1"/>
</dbReference>
<dbReference type="KEGG" id="ddb:E7747_03545"/>
<evidence type="ECO:0000256" key="3">
    <source>
        <dbReference type="ARBA" id="ARBA00022989"/>
    </source>
</evidence>
<dbReference type="Pfam" id="PF02674">
    <property type="entry name" value="Colicin_V"/>
    <property type="match status" value="1"/>
</dbReference>
<feature type="transmembrane region" description="Helical" evidence="6">
    <location>
        <begin position="31"/>
        <end position="54"/>
    </location>
</feature>
<evidence type="ECO:0000313" key="8">
    <source>
        <dbReference type="Proteomes" id="UP000297149"/>
    </source>
</evidence>
<name>A0A4P7W0T1_9BACT</name>
<keyword evidence="3 6" id="KW-1133">Transmembrane helix</keyword>
<sequence>MAAIDIILLLIFILTAWLGFRKGIITQIGSVAAIIVAIIACRMFGATVEDILFGQRPEWDSGFSKYAVSIISNAVIYMVAYYAVILVSRLLHTLTHVVLLAPLDHIAGAAFSVAKYGLLVSLLLNLYIVVFPQTSLLAQSRLADGKAVEAVIGFAPWVLDAINPVNDRQDDGKLPENNDKETDSQRIPDTKTVSQVVYCE</sequence>
<accession>A0A4P7W0T1</accession>
<keyword evidence="4 6" id="KW-0472">Membrane</keyword>
<dbReference type="InterPro" id="IPR003825">
    <property type="entry name" value="Colicin-V_CvpA"/>
</dbReference>
<feature type="compositionally biased region" description="Basic and acidic residues" evidence="5">
    <location>
        <begin position="168"/>
        <end position="189"/>
    </location>
</feature>
<dbReference type="EMBL" id="CP039396">
    <property type="protein sequence ID" value="QCD41463.1"/>
    <property type="molecule type" value="Genomic_DNA"/>
</dbReference>
<feature type="region of interest" description="Disordered" evidence="5">
    <location>
        <begin position="168"/>
        <end position="193"/>
    </location>
</feature>
<feature type="transmembrane region" description="Helical" evidence="6">
    <location>
        <begin position="66"/>
        <end position="86"/>
    </location>
</feature>
<evidence type="ECO:0000313" key="7">
    <source>
        <dbReference type="EMBL" id="QCD41463.1"/>
    </source>
</evidence>
<organism evidence="7 8">
    <name type="scientific">Duncaniella dubosii</name>
    <dbReference type="NCBI Taxonomy" id="2518971"/>
    <lineage>
        <taxon>Bacteria</taxon>
        <taxon>Pseudomonadati</taxon>
        <taxon>Bacteroidota</taxon>
        <taxon>Bacteroidia</taxon>
        <taxon>Bacteroidales</taxon>
        <taxon>Muribaculaceae</taxon>
        <taxon>Duncaniella</taxon>
    </lineage>
</organism>
<keyword evidence="8" id="KW-1185">Reference proteome</keyword>
<dbReference type="RefSeq" id="WP_123614031.1">
    <property type="nucleotide sequence ID" value="NZ_CP039396.1"/>
</dbReference>
<keyword evidence="2 6" id="KW-0812">Transmembrane</keyword>
<evidence type="ECO:0000256" key="1">
    <source>
        <dbReference type="ARBA" id="ARBA00004141"/>
    </source>
</evidence>
<dbReference type="Proteomes" id="UP000297149">
    <property type="component" value="Chromosome"/>
</dbReference>
<evidence type="ECO:0000256" key="2">
    <source>
        <dbReference type="ARBA" id="ARBA00022692"/>
    </source>
</evidence>
<feature type="transmembrane region" description="Helical" evidence="6">
    <location>
        <begin position="106"/>
        <end position="131"/>
    </location>
</feature>
<evidence type="ECO:0000256" key="6">
    <source>
        <dbReference type="SAM" id="Phobius"/>
    </source>
</evidence>
<dbReference type="AlphaFoldDB" id="A0A4P7W0T1"/>
<dbReference type="GO" id="GO:0016020">
    <property type="term" value="C:membrane"/>
    <property type="evidence" value="ECO:0007669"/>
    <property type="project" value="UniProtKB-SubCell"/>
</dbReference>